<dbReference type="InterPro" id="IPR000192">
    <property type="entry name" value="Aminotrans_V_dom"/>
</dbReference>
<proteinExistence type="predicted"/>
<sequence>MSESIAEYRAGFVEEPGYLDYAGVGPISHAVQQELTGHAELFARARFGSLAQLAHEDARVRAAASALTRFPADQIVFQPSTSQGLMHALFGVTGDVLVSPAEFPSLPVAVQRAADALHVVTPVWLETDDGKVTPAGIRDQLTDAVTAVAVSLVDSRTGYVADLDGIRQVIGDRLLIVDAIQGFGVVDAPYEVADVVATGGQKWVRAGWGTGFLALSDRALAEITPVFTGWTGTDVVEPWDAVPPYSRSAHAFTVSNPDRVAQACFATALEEIARVGVPEISAAVSELAERVIDLADEYGIPVASSRAANERAGIVVIEPEPDTLTRLTASLHNHGVTTRARGSHVRISVHAGTTEDTLAMLRGAFTSYSNGY</sequence>
<dbReference type="Pfam" id="PF00266">
    <property type="entry name" value="Aminotran_5"/>
    <property type="match status" value="1"/>
</dbReference>
<dbReference type="InterPro" id="IPR015422">
    <property type="entry name" value="PyrdxlP-dep_Trfase_small"/>
</dbReference>
<dbReference type="EMBL" id="JBHSCN010000002">
    <property type="protein sequence ID" value="MFC4241939.1"/>
    <property type="molecule type" value="Genomic_DNA"/>
</dbReference>
<dbReference type="SUPFAM" id="SSF53383">
    <property type="entry name" value="PLP-dependent transferases"/>
    <property type="match status" value="1"/>
</dbReference>
<evidence type="ECO:0000259" key="1">
    <source>
        <dbReference type="Pfam" id="PF00266"/>
    </source>
</evidence>
<dbReference type="Proteomes" id="UP001595900">
    <property type="component" value="Unassembled WGS sequence"/>
</dbReference>
<evidence type="ECO:0000313" key="3">
    <source>
        <dbReference type="Proteomes" id="UP001595900"/>
    </source>
</evidence>
<dbReference type="PANTHER" id="PTHR43586:SF15">
    <property type="entry name" value="BLR3095 PROTEIN"/>
    <property type="match status" value="1"/>
</dbReference>
<organism evidence="2 3">
    <name type="scientific">Gryllotalpicola reticulitermitis</name>
    <dbReference type="NCBI Taxonomy" id="1184153"/>
    <lineage>
        <taxon>Bacteria</taxon>
        <taxon>Bacillati</taxon>
        <taxon>Actinomycetota</taxon>
        <taxon>Actinomycetes</taxon>
        <taxon>Micrococcales</taxon>
        <taxon>Microbacteriaceae</taxon>
        <taxon>Gryllotalpicola</taxon>
    </lineage>
</organism>
<dbReference type="Gene3D" id="3.40.640.10">
    <property type="entry name" value="Type I PLP-dependent aspartate aminotransferase-like (Major domain)"/>
    <property type="match status" value="1"/>
</dbReference>
<dbReference type="RefSeq" id="WP_390226710.1">
    <property type="nucleotide sequence ID" value="NZ_JBHSCN010000002.1"/>
</dbReference>
<keyword evidence="3" id="KW-1185">Reference proteome</keyword>
<dbReference type="Gene3D" id="3.90.1150.10">
    <property type="entry name" value="Aspartate Aminotransferase, domain 1"/>
    <property type="match status" value="1"/>
</dbReference>
<dbReference type="GO" id="GO:0008483">
    <property type="term" value="F:transaminase activity"/>
    <property type="evidence" value="ECO:0007669"/>
    <property type="project" value="UniProtKB-KW"/>
</dbReference>
<protein>
    <submittedName>
        <fullName evidence="2">Aminotransferase class V-fold PLP-dependent enzyme</fullName>
    </submittedName>
</protein>
<keyword evidence="2" id="KW-0032">Aminotransferase</keyword>
<dbReference type="InterPro" id="IPR015421">
    <property type="entry name" value="PyrdxlP-dep_Trfase_major"/>
</dbReference>
<evidence type="ECO:0000313" key="2">
    <source>
        <dbReference type="EMBL" id="MFC4241939.1"/>
    </source>
</evidence>
<dbReference type="InterPro" id="IPR015424">
    <property type="entry name" value="PyrdxlP-dep_Trfase"/>
</dbReference>
<accession>A0ABV8Q2C4</accession>
<name>A0ABV8Q2C4_9MICO</name>
<gene>
    <name evidence="2" type="ORF">ACFOYW_01025</name>
</gene>
<reference evidence="3" key="1">
    <citation type="journal article" date="2019" name="Int. J. Syst. Evol. Microbiol.">
        <title>The Global Catalogue of Microorganisms (GCM) 10K type strain sequencing project: providing services to taxonomists for standard genome sequencing and annotation.</title>
        <authorList>
            <consortium name="The Broad Institute Genomics Platform"/>
            <consortium name="The Broad Institute Genome Sequencing Center for Infectious Disease"/>
            <person name="Wu L."/>
            <person name="Ma J."/>
        </authorList>
    </citation>
    <scope>NUCLEOTIDE SEQUENCE [LARGE SCALE GENOMIC DNA]</scope>
    <source>
        <strain evidence="3">CGMCC 1.10363</strain>
    </source>
</reference>
<dbReference type="PANTHER" id="PTHR43586">
    <property type="entry name" value="CYSTEINE DESULFURASE"/>
    <property type="match status" value="1"/>
</dbReference>
<comment type="caution">
    <text evidence="2">The sequence shown here is derived from an EMBL/GenBank/DDBJ whole genome shotgun (WGS) entry which is preliminary data.</text>
</comment>
<keyword evidence="2" id="KW-0808">Transferase</keyword>
<feature type="domain" description="Aminotransferase class V" evidence="1">
    <location>
        <begin position="30"/>
        <end position="368"/>
    </location>
</feature>